<dbReference type="EMBL" id="QXIT01000013">
    <property type="protein sequence ID" value="RIE10866.1"/>
    <property type="molecule type" value="Genomic_DNA"/>
</dbReference>
<keyword evidence="7" id="KW-1185">Reference proteome</keyword>
<gene>
    <name evidence="5" type="ORF">SMC5_05945</name>
    <name evidence="6" type="ORF">SMC6_00665</name>
</gene>
<dbReference type="PANTHER" id="PTHR30036:SF7">
    <property type="entry name" value="ABC TRANSPORTER PERIPLASMIC-BINDING PROTEIN YPHF"/>
    <property type="match status" value="1"/>
</dbReference>
<protein>
    <submittedName>
        <fullName evidence="5">Sugar ABC transporter substrate-binding protein</fullName>
    </submittedName>
</protein>
<comment type="similarity">
    <text evidence="2">Belongs to the bacterial solute-binding protein 2 family.</text>
</comment>
<dbReference type="EMBL" id="QXIU01000143">
    <property type="protein sequence ID" value="RIE10450.1"/>
    <property type="molecule type" value="Genomic_DNA"/>
</dbReference>
<comment type="caution">
    <text evidence="5">The sequence shown here is derived from an EMBL/GenBank/DDBJ whole genome shotgun (WGS) entry which is preliminary data.</text>
</comment>
<dbReference type="PANTHER" id="PTHR30036">
    <property type="entry name" value="D-XYLOSE-BINDING PERIPLASMIC PROTEIN"/>
    <property type="match status" value="1"/>
</dbReference>
<comment type="subcellular location">
    <subcellularLocation>
        <location evidence="1">Cell envelope</location>
    </subcellularLocation>
</comment>
<dbReference type="SUPFAM" id="SSF53822">
    <property type="entry name" value="Periplasmic binding protein-like I"/>
    <property type="match status" value="1"/>
</dbReference>
<evidence type="ECO:0000259" key="4">
    <source>
        <dbReference type="Pfam" id="PF13407"/>
    </source>
</evidence>
<evidence type="ECO:0000313" key="6">
    <source>
        <dbReference type="EMBL" id="RIE10866.1"/>
    </source>
</evidence>
<evidence type="ECO:0000313" key="8">
    <source>
        <dbReference type="Proteomes" id="UP000266489"/>
    </source>
</evidence>
<evidence type="ECO:0000256" key="1">
    <source>
        <dbReference type="ARBA" id="ARBA00004196"/>
    </source>
</evidence>
<evidence type="ECO:0000313" key="7">
    <source>
        <dbReference type="Proteomes" id="UP000266260"/>
    </source>
</evidence>
<dbReference type="Gene3D" id="3.40.50.2300">
    <property type="match status" value="2"/>
</dbReference>
<feature type="region of interest" description="Disordered" evidence="3">
    <location>
        <begin position="1"/>
        <end position="21"/>
    </location>
</feature>
<dbReference type="GO" id="GO:0030246">
    <property type="term" value="F:carbohydrate binding"/>
    <property type="evidence" value="ECO:0007669"/>
    <property type="project" value="TreeGrafter"/>
</dbReference>
<sequence>MLTSCTQKAATTTPPVTTPSATTTPAKQLTFVMVPKGVHPYYIPCYQGFVDAGAKYGIKVEEAVPQKFEVPLQVQVIEDLIAQKVDGIAISANDDAGLVPVIAEATKAGIKVITFDAPAPSSAALCYIGTDNESAGSAAATEMAKLMGNKGNLIILQGGLAASNLNLRTKGFKETMAKIAPNIKILDVVDEQGDLSVTQTKTEAILEAYPKLNAIFAVSAEIAGANSAVKDAIAKGRLKQGQVILGGFDDVTTTLDGIKDGSIAFCLVQKTYKMGWLSIENLLAATQGKTLQNIDTGMVIVTKANVATYMDDMKKEFAGATTGGS</sequence>
<dbReference type="InterPro" id="IPR025997">
    <property type="entry name" value="SBP_2_dom"/>
</dbReference>
<name>A0A398D7D8_9BACT</name>
<feature type="compositionally biased region" description="Low complexity" evidence="3">
    <location>
        <begin position="9"/>
        <end position="21"/>
    </location>
</feature>
<dbReference type="Proteomes" id="UP000266260">
    <property type="component" value="Unassembled WGS sequence"/>
</dbReference>
<dbReference type="InterPro" id="IPR050555">
    <property type="entry name" value="Bact_Solute-Bind_Prot2"/>
</dbReference>
<organism evidence="5 8">
    <name type="scientific">Candidatus Cryosericum odellii</name>
    <dbReference type="NCBI Taxonomy" id="2290917"/>
    <lineage>
        <taxon>Bacteria</taxon>
        <taxon>Pseudomonadati</taxon>
        <taxon>Caldisericota/Cryosericota group</taxon>
        <taxon>Candidatus Cryosericota</taxon>
        <taxon>Candidatus Cryosericia</taxon>
        <taxon>Candidatus Cryosericales</taxon>
        <taxon>Candidatus Cryosericaceae</taxon>
        <taxon>Candidatus Cryosericum</taxon>
    </lineage>
</organism>
<dbReference type="OrthoDB" id="9800520at2"/>
<evidence type="ECO:0000256" key="3">
    <source>
        <dbReference type="SAM" id="MobiDB-lite"/>
    </source>
</evidence>
<accession>A0A398D7D8</accession>
<dbReference type="InterPro" id="IPR028082">
    <property type="entry name" value="Peripla_BP_I"/>
</dbReference>
<dbReference type="Pfam" id="PF13407">
    <property type="entry name" value="Peripla_BP_4"/>
    <property type="match status" value="1"/>
</dbReference>
<reference evidence="7 8" key="1">
    <citation type="submission" date="2018-09" db="EMBL/GenBank/DDBJ databases">
        <title>Discovery and Ecogenomic Context for Candidatus Cryosericales, a Global Caldiserica Order Active in Thawing Permafrost.</title>
        <authorList>
            <person name="Martinez M.A."/>
            <person name="Woodcroft B.J."/>
            <person name="Ignacio Espinoza J.C."/>
            <person name="Zayed A."/>
            <person name="Singleton C.M."/>
            <person name="Boyd J."/>
            <person name="Li Y.-F."/>
            <person name="Purvine S."/>
            <person name="Maughan H."/>
            <person name="Hodgkins S.B."/>
            <person name="Anderson D."/>
            <person name="Sederholm M."/>
            <person name="Temperton B."/>
            <person name="Saleska S.R."/>
            <person name="Tyson G.W."/>
            <person name="Rich V.I."/>
        </authorList>
    </citation>
    <scope>NUCLEOTIDE SEQUENCE [LARGE SCALE GENOMIC DNA]</scope>
    <source>
        <strain evidence="5 8">SMC5</strain>
        <strain evidence="6 7">SMC6</strain>
    </source>
</reference>
<proteinExistence type="inferred from homology"/>
<dbReference type="CDD" id="cd06314">
    <property type="entry name" value="PBP1_tmGBP"/>
    <property type="match status" value="1"/>
</dbReference>
<dbReference type="GO" id="GO:0030288">
    <property type="term" value="C:outer membrane-bounded periplasmic space"/>
    <property type="evidence" value="ECO:0007669"/>
    <property type="project" value="TreeGrafter"/>
</dbReference>
<dbReference type="AlphaFoldDB" id="A0A398D7D8"/>
<accession>A0A398D5P3</accession>
<evidence type="ECO:0000256" key="2">
    <source>
        <dbReference type="ARBA" id="ARBA00007639"/>
    </source>
</evidence>
<evidence type="ECO:0000313" key="5">
    <source>
        <dbReference type="EMBL" id="RIE10450.1"/>
    </source>
</evidence>
<feature type="domain" description="Periplasmic binding protein" evidence="4">
    <location>
        <begin position="32"/>
        <end position="289"/>
    </location>
</feature>
<dbReference type="Proteomes" id="UP000266489">
    <property type="component" value="Unassembled WGS sequence"/>
</dbReference>